<dbReference type="InterPro" id="IPR050942">
    <property type="entry name" value="F-box_BR-signaling"/>
</dbReference>
<accession>A0A803PIG6</accession>
<feature type="domain" description="F-box" evidence="2">
    <location>
        <begin position="29"/>
        <end position="76"/>
    </location>
</feature>
<evidence type="ECO:0000313" key="3">
    <source>
        <dbReference type="EnsemblPlants" id="cds.evm.model.04.71"/>
    </source>
</evidence>
<evidence type="ECO:0000313" key="4">
    <source>
        <dbReference type="Proteomes" id="UP000596661"/>
    </source>
</evidence>
<feature type="compositionally biased region" description="Basic residues" evidence="1">
    <location>
        <begin position="1"/>
        <end position="18"/>
    </location>
</feature>
<name>A0A803PIG6_CANSA</name>
<dbReference type="InterPro" id="IPR001810">
    <property type="entry name" value="F-box_dom"/>
</dbReference>
<reference evidence="3" key="2">
    <citation type="submission" date="2021-03" db="UniProtKB">
        <authorList>
            <consortium name="EnsemblPlants"/>
        </authorList>
    </citation>
    <scope>IDENTIFICATION</scope>
</reference>
<dbReference type="InterPro" id="IPR005174">
    <property type="entry name" value="KIB1-4_b-propeller"/>
</dbReference>
<dbReference type="OMA" id="FYHKMVL"/>
<proteinExistence type="predicted"/>
<dbReference type="EMBL" id="UZAU01000358">
    <property type="status" value="NOT_ANNOTATED_CDS"/>
    <property type="molecule type" value="Genomic_DNA"/>
</dbReference>
<organism evidence="3 4">
    <name type="scientific">Cannabis sativa</name>
    <name type="common">Hemp</name>
    <name type="synonym">Marijuana</name>
    <dbReference type="NCBI Taxonomy" id="3483"/>
    <lineage>
        <taxon>Eukaryota</taxon>
        <taxon>Viridiplantae</taxon>
        <taxon>Streptophyta</taxon>
        <taxon>Embryophyta</taxon>
        <taxon>Tracheophyta</taxon>
        <taxon>Spermatophyta</taxon>
        <taxon>Magnoliopsida</taxon>
        <taxon>eudicotyledons</taxon>
        <taxon>Gunneridae</taxon>
        <taxon>Pentapetalae</taxon>
        <taxon>rosids</taxon>
        <taxon>fabids</taxon>
        <taxon>Rosales</taxon>
        <taxon>Cannabaceae</taxon>
        <taxon>Cannabis</taxon>
    </lineage>
</organism>
<dbReference type="SMART" id="SM00256">
    <property type="entry name" value="FBOX"/>
    <property type="match status" value="1"/>
</dbReference>
<dbReference type="InterPro" id="IPR036047">
    <property type="entry name" value="F-box-like_dom_sf"/>
</dbReference>
<dbReference type="PANTHER" id="PTHR44259">
    <property type="entry name" value="OS07G0183000 PROTEIN-RELATED"/>
    <property type="match status" value="1"/>
</dbReference>
<evidence type="ECO:0000259" key="2">
    <source>
        <dbReference type="PROSITE" id="PS50181"/>
    </source>
</evidence>
<evidence type="ECO:0000256" key="1">
    <source>
        <dbReference type="SAM" id="MobiDB-lite"/>
    </source>
</evidence>
<dbReference type="Pfam" id="PF03478">
    <property type="entry name" value="Beta-prop_KIB1-4"/>
    <property type="match status" value="1"/>
</dbReference>
<dbReference type="SUPFAM" id="SSF81383">
    <property type="entry name" value="F-box domain"/>
    <property type="match status" value="1"/>
</dbReference>
<feature type="region of interest" description="Disordered" evidence="1">
    <location>
        <begin position="1"/>
        <end position="22"/>
    </location>
</feature>
<protein>
    <recommendedName>
        <fullName evidence="2">F-box domain-containing protein</fullName>
    </recommendedName>
</protein>
<dbReference type="Gene3D" id="1.20.1280.50">
    <property type="match status" value="1"/>
</dbReference>
<dbReference type="PROSITE" id="PS50181">
    <property type="entry name" value="FBOX"/>
    <property type="match status" value="1"/>
</dbReference>
<sequence>MEARRKRNRKQKKQKQKQHISESNSELISVNWAELPRTVLEIIFEKLSVVDCISVSNVCKPWRYVFASDVSSWKRIGIPSLIMCGQHRREKRTCLSMLEKRAWEMELPEAHKKYCWGSFHDWLILVDNSIYLSVEISLLNPFTRSTVKLPRTWDDYHKIVLSGLPFQKNFVCMLLHNERREIAVWVSGAQSWKQFKLVGEPFEDGIFYNGSFYLLSKDDEVCQIDTASIFAAISEDNALVDASAEASVDASAEASADASADASAASVSEIKIQSHKVSRMSGNPTNDNMLRYLVESCGELLLVCRFFSTNLGAILETRKFEVYILDVGEMSWKKVEHLRDRVLFLGKCCSRSLSVKELGVPMTNRIYFSNDNVAPWWNEWDSGYLQGMSSQYRLDNSGRKHWGIFWLGNKDNHHFCFRGDRDNWGPIWLTTPLWWYCNNFLTY</sequence>
<dbReference type="Proteomes" id="UP000596661">
    <property type="component" value="Chromosome 4"/>
</dbReference>
<dbReference type="Gramene" id="evm.model.04.71">
    <property type="protein sequence ID" value="cds.evm.model.04.71"/>
    <property type="gene ID" value="evm.TU.04.71"/>
</dbReference>
<reference evidence="3" key="1">
    <citation type="submission" date="2018-11" db="EMBL/GenBank/DDBJ databases">
        <authorList>
            <person name="Grassa J C."/>
        </authorList>
    </citation>
    <scope>NUCLEOTIDE SEQUENCE [LARGE SCALE GENOMIC DNA]</scope>
</reference>
<dbReference type="AlphaFoldDB" id="A0A803PIG6"/>
<keyword evidence="4" id="KW-1185">Reference proteome</keyword>
<dbReference type="Pfam" id="PF12937">
    <property type="entry name" value="F-box-like"/>
    <property type="match status" value="1"/>
</dbReference>
<dbReference type="EnsemblPlants" id="evm.model.04.71">
    <property type="protein sequence ID" value="cds.evm.model.04.71"/>
    <property type="gene ID" value="evm.TU.04.71"/>
</dbReference>